<dbReference type="AlphaFoldDB" id="A0AAD0SMZ6"/>
<gene>
    <name evidence="8" type="ORF">ASKIR_1322</name>
    <name evidence="9" type="ORF">CP959_06455</name>
</gene>
<evidence type="ECO:0000256" key="4">
    <source>
        <dbReference type="ARBA" id="ARBA00022692"/>
    </source>
</evidence>
<dbReference type="InterPro" id="IPR003688">
    <property type="entry name" value="TraG/VirD4"/>
</dbReference>
<feature type="transmembrane region" description="Helical" evidence="7">
    <location>
        <begin position="227"/>
        <end position="245"/>
    </location>
</feature>
<dbReference type="EMBL" id="CP032099">
    <property type="protein sequence ID" value="AXX85126.1"/>
    <property type="molecule type" value="Genomic_DNA"/>
</dbReference>
<keyword evidence="5 7" id="KW-1133">Transmembrane helix</keyword>
<dbReference type="RefSeq" id="WP_115588261.1">
    <property type="nucleotide sequence ID" value="NZ_CP032099.1"/>
</dbReference>
<dbReference type="Proteomes" id="UP000262029">
    <property type="component" value="Chromosome"/>
</dbReference>
<evidence type="ECO:0000313" key="11">
    <source>
        <dbReference type="Proteomes" id="UP000290580"/>
    </source>
</evidence>
<dbReference type="Proteomes" id="UP000290580">
    <property type="component" value="Unassembled WGS sequence"/>
</dbReference>
<evidence type="ECO:0000313" key="10">
    <source>
        <dbReference type="Proteomes" id="UP000262029"/>
    </source>
</evidence>
<comment type="similarity">
    <text evidence="2">Belongs to the VirD4/TraG family.</text>
</comment>
<evidence type="ECO:0000313" key="9">
    <source>
        <dbReference type="EMBL" id="RXI25938.1"/>
    </source>
</evidence>
<keyword evidence="4 7" id="KW-0812">Transmembrane</keyword>
<dbReference type="Gene3D" id="3.40.50.300">
    <property type="entry name" value="P-loop containing nucleotide triphosphate hydrolases"/>
    <property type="match status" value="1"/>
</dbReference>
<dbReference type="Pfam" id="PF02534">
    <property type="entry name" value="T4SS-DNA_transf"/>
    <property type="match status" value="1"/>
</dbReference>
<evidence type="ECO:0000313" key="8">
    <source>
        <dbReference type="EMBL" id="AXX85126.1"/>
    </source>
</evidence>
<dbReference type="GeneID" id="61751072"/>
<keyword evidence="6 7" id="KW-0472">Membrane</keyword>
<dbReference type="CDD" id="cd01127">
    <property type="entry name" value="TrwB_TraG_TraD_VirD4"/>
    <property type="match status" value="1"/>
</dbReference>
<evidence type="ECO:0000256" key="6">
    <source>
        <dbReference type="ARBA" id="ARBA00023136"/>
    </source>
</evidence>
<dbReference type="PANTHER" id="PTHR37937:SF1">
    <property type="entry name" value="CONJUGATIVE TRANSFER: DNA TRANSPORT"/>
    <property type="match status" value="1"/>
</dbReference>
<evidence type="ECO:0000256" key="7">
    <source>
        <dbReference type="SAM" id="Phobius"/>
    </source>
</evidence>
<name>A0AAD0SMZ6_9BACT</name>
<evidence type="ECO:0000256" key="1">
    <source>
        <dbReference type="ARBA" id="ARBA00004651"/>
    </source>
</evidence>
<evidence type="ECO:0000256" key="3">
    <source>
        <dbReference type="ARBA" id="ARBA00022475"/>
    </source>
</evidence>
<reference evidence="8 10" key="2">
    <citation type="submission" date="2018-08" db="EMBL/GenBank/DDBJ databases">
        <title>Complete genome of the Arcobacter skirrowii type strain LMG 6621.</title>
        <authorList>
            <person name="Miller W.G."/>
            <person name="Yee E."/>
            <person name="Bono J.L."/>
        </authorList>
    </citation>
    <scope>NUCLEOTIDE SEQUENCE [LARGE SCALE GENOMIC DNA]</scope>
    <source>
        <strain evidence="8 10">CCUG 10374</strain>
    </source>
</reference>
<dbReference type="PANTHER" id="PTHR37937">
    <property type="entry name" value="CONJUGATIVE TRANSFER: DNA TRANSPORT"/>
    <property type="match status" value="1"/>
</dbReference>
<dbReference type="InterPro" id="IPR027417">
    <property type="entry name" value="P-loop_NTPase"/>
</dbReference>
<reference evidence="9 11" key="1">
    <citation type="submission" date="2017-09" db="EMBL/GenBank/DDBJ databases">
        <title>Genomics of the genus Arcobacter.</title>
        <authorList>
            <person name="Perez-Cataluna A."/>
            <person name="Figueras M.J."/>
            <person name="Salas-Masso N."/>
        </authorList>
    </citation>
    <scope>NUCLEOTIDE SEQUENCE [LARGE SCALE GENOMIC DNA]</scope>
    <source>
        <strain evidence="9 11">LMG 6621</strain>
    </source>
</reference>
<evidence type="ECO:0000256" key="5">
    <source>
        <dbReference type="ARBA" id="ARBA00022989"/>
    </source>
</evidence>
<dbReference type="EMBL" id="NXIC01000003">
    <property type="protein sequence ID" value="RXI25938.1"/>
    <property type="molecule type" value="Genomic_DNA"/>
</dbReference>
<feature type="transmembrane region" description="Helical" evidence="7">
    <location>
        <begin position="7"/>
        <end position="26"/>
    </location>
</feature>
<comment type="subcellular location">
    <subcellularLocation>
        <location evidence="1">Cell membrane</location>
        <topology evidence="1">Multi-pass membrane protein</topology>
    </subcellularLocation>
</comment>
<evidence type="ECO:0000256" key="2">
    <source>
        <dbReference type="ARBA" id="ARBA00008806"/>
    </source>
</evidence>
<keyword evidence="3" id="KW-1003">Cell membrane</keyword>
<accession>A0AAD0SMZ6</accession>
<dbReference type="GO" id="GO:0005886">
    <property type="term" value="C:plasma membrane"/>
    <property type="evidence" value="ECO:0007669"/>
    <property type="project" value="UniProtKB-SubCell"/>
</dbReference>
<protein>
    <submittedName>
        <fullName evidence="8">P-type type IV conjugative transfer system coupling protein TraG/VirD4</fullName>
    </submittedName>
</protein>
<keyword evidence="11" id="KW-1185">Reference proteome</keyword>
<dbReference type="InterPro" id="IPR051539">
    <property type="entry name" value="T4SS-coupling_protein"/>
</dbReference>
<dbReference type="SUPFAM" id="SSF52540">
    <property type="entry name" value="P-loop containing nucleoside triphosphate hydrolases"/>
    <property type="match status" value="1"/>
</dbReference>
<sequence length="541" mass="61708">MKILLSIIAIMFLMIAILFFGLYHQFGSINNIPNFETILYLLKSQHPKYPDSIMILTVYIIATIFLPILFIVSLFKYKHNNEYGYARYATFDDIKKFKLNSKSGIILGQRGTRLLRSQEPLSTLCVAPPGTGKSAGFTIPNALAYEQSLFVLDIKGEISEKTAAYRSNFSKIIIFDPANKENKTGFNPFDKSIIKNFDQNEINQHVLQIAELIFQNSKVSNSDMSHWYLESKNLFVFIAIYLIFISQKSNTLISIPGIRSFALSSQNLKEHIFEILEENQDLPQLARELGNALIQKAEKEFSGLFSTFQTKLLVFQDDYVAKSFSFNSFTPEQFREENISFYFKIKEIDAERLAPLVRLTLDFFVKTLLKKEKKKDDLNILFLLDEFPRFGSIPILLKLPAIGRSYGLLAMFFFQSNGQIAEIYQRHGMEELDATTAYKIILTQNEAQTAKSFSDSIGNTTRLIKKGTSKSKNNDFFSSNSGSSSSNENLEGVPLIRTDELLSLPFGEIIVLVQGFRNIPIKAKTPFWFKNPQMLEAVEKI</sequence>
<organism evidence="8 10">
    <name type="scientific">Aliarcobacter skirrowii CCUG 10374</name>
    <dbReference type="NCBI Taxonomy" id="1032239"/>
    <lineage>
        <taxon>Bacteria</taxon>
        <taxon>Pseudomonadati</taxon>
        <taxon>Campylobacterota</taxon>
        <taxon>Epsilonproteobacteria</taxon>
        <taxon>Campylobacterales</taxon>
        <taxon>Arcobacteraceae</taxon>
        <taxon>Aliarcobacter</taxon>
    </lineage>
</organism>
<proteinExistence type="inferred from homology"/>
<feature type="transmembrane region" description="Helical" evidence="7">
    <location>
        <begin position="53"/>
        <end position="75"/>
    </location>
</feature>